<dbReference type="InterPro" id="IPR036866">
    <property type="entry name" value="RibonucZ/Hydroxyglut_hydro"/>
</dbReference>
<dbReference type="Gene3D" id="3.60.15.10">
    <property type="entry name" value="Ribonuclease Z/Hydroxyacylglutathione hydrolase-like"/>
    <property type="match status" value="1"/>
</dbReference>
<dbReference type="PANTHER" id="PTHR43546:SF8">
    <property type="entry name" value="METALLO-BETA-LACTAMASE DOMAIN-CONTAINING PROTEIN"/>
    <property type="match status" value="1"/>
</dbReference>
<evidence type="ECO:0000259" key="1">
    <source>
        <dbReference type="SMART" id="SM00849"/>
    </source>
</evidence>
<dbReference type="AlphaFoldDB" id="A0AA35G7R5"/>
<keyword evidence="3" id="KW-1185">Reference proteome</keyword>
<dbReference type="SUPFAM" id="SSF56281">
    <property type="entry name" value="Metallo-hydrolase/oxidoreductase"/>
    <property type="match status" value="1"/>
</dbReference>
<reference evidence="2" key="1">
    <citation type="submission" date="2022-03" db="EMBL/GenBank/DDBJ databases">
        <title>Complete genome sequence of Caldinitratiruptor microaerophilus.</title>
        <authorList>
            <person name="Mukaiyama R."/>
            <person name="Nishiyama T."/>
            <person name="Ueda K."/>
        </authorList>
    </citation>
    <scope>NUCLEOTIDE SEQUENCE</scope>
    <source>
        <strain evidence="2">JCM 16183</strain>
    </source>
</reference>
<sequence length="213" mass="22970">MALQVEWLRHASVRIRTEEGFTVYVDPWEVSGPPADLILVTHPHYDHCSAPDVRKLLGPRTTVVATPAAAADLRRGGVRAAIVEARHGEPVEVEPARVLPVPAYNVNKFRSPGVPFHPRHPDFAGYVLTLGGERVYVAGDTDVIPPEVEPPIDLAIVPVSGTYVMTAEEAAAEVNRLRPARAMPVHIGAIVGSMADAHRFAAACRVPVVRPGE</sequence>
<evidence type="ECO:0000313" key="3">
    <source>
        <dbReference type="Proteomes" id="UP001163687"/>
    </source>
</evidence>
<dbReference type="InterPro" id="IPR001279">
    <property type="entry name" value="Metallo-B-lactamas"/>
</dbReference>
<dbReference type="Pfam" id="PF12706">
    <property type="entry name" value="Lactamase_B_2"/>
    <property type="match status" value="1"/>
</dbReference>
<protein>
    <recommendedName>
        <fullName evidence="1">Metallo-beta-lactamase domain-containing protein</fullName>
    </recommendedName>
</protein>
<dbReference type="RefSeq" id="WP_264843715.1">
    <property type="nucleotide sequence ID" value="NZ_AP025628.1"/>
</dbReference>
<accession>A0AA35G7R5</accession>
<evidence type="ECO:0000313" key="2">
    <source>
        <dbReference type="EMBL" id="BDG59598.1"/>
    </source>
</evidence>
<dbReference type="SMART" id="SM00849">
    <property type="entry name" value="Lactamase_B"/>
    <property type="match status" value="1"/>
</dbReference>
<proteinExistence type="predicted"/>
<gene>
    <name evidence="2" type="ORF">caldi_06880</name>
</gene>
<name>A0AA35G7R5_9FIRM</name>
<dbReference type="Proteomes" id="UP001163687">
    <property type="component" value="Chromosome"/>
</dbReference>
<dbReference type="InterPro" id="IPR050114">
    <property type="entry name" value="UPF0173_UPF0282_UlaG_hydrolase"/>
</dbReference>
<dbReference type="KEGG" id="cmic:caldi_06880"/>
<feature type="domain" description="Metallo-beta-lactamase" evidence="1">
    <location>
        <begin position="9"/>
        <end position="186"/>
    </location>
</feature>
<dbReference type="EMBL" id="AP025628">
    <property type="protein sequence ID" value="BDG59598.1"/>
    <property type="molecule type" value="Genomic_DNA"/>
</dbReference>
<dbReference type="PANTHER" id="PTHR43546">
    <property type="entry name" value="UPF0173 METAL-DEPENDENT HYDROLASE MJ1163-RELATED"/>
    <property type="match status" value="1"/>
</dbReference>
<organism evidence="2 3">
    <name type="scientific">Caldinitratiruptor microaerophilus</name>
    <dbReference type="NCBI Taxonomy" id="671077"/>
    <lineage>
        <taxon>Bacteria</taxon>
        <taxon>Bacillati</taxon>
        <taxon>Bacillota</taxon>
        <taxon>Clostridia</taxon>
        <taxon>Eubacteriales</taxon>
        <taxon>Symbiobacteriaceae</taxon>
        <taxon>Caldinitratiruptor</taxon>
    </lineage>
</organism>